<dbReference type="PROSITE" id="PS50089">
    <property type="entry name" value="ZF_RING_2"/>
    <property type="match status" value="1"/>
</dbReference>
<keyword evidence="7 10" id="KW-0472">Membrane</keyword>
<keyword evidence="3" id="KW-0479">Metal-binding</keyword>
<dbReference type="OMA" id="CIDEWAR"/>
<evidence type="ECO:0000313" key="12">
    <source>
        <dbReference type="EMBL" id="CDF41286.1"/>
    </source>
</evidence>
<dbReference type="PANTHER" id="PTHR46539:SF1">
    <property type="entry name" value="E3 UBIQUITIN-PROTEIN LIGASE ATL42"/>
    <property type="match status" value="1"/>
</dbReference>
<keyword evidence="2 10" id="KW-0812">Transmembrane</keyword>
<feature type="region of interest" description="Disordered" evidence="9">
    <location>
        <begin position="311"/>
        <end position="340"/>
    </location>
</feature>
<dbReference type="Proteomes" id="UP000012073">
    <property type="component" value="Unassembled WGS sequence"/>
</dbReference>
<evidence type="ECO:0000256" key="3">
    <source>
        <dbReference type="ARBA" id="ARBA00022723"/>
    </source>
</evidence>
<comment type="subcellular location">
    <subcellularLocation>
        <location evidence="1">Membrane</location>
    </subcellularLocation>
</comment>
<dbReference type="Gramene" id="CDF41286">
    <property type="protein sequence ID" value="CDF41286"/>
    <property type="gene ID" value="CHC_T00007799001"/>
</dbReference>
<evidence type="ECO:0000256" key="8">
    <source>
        <dbReference type="PROSITE-ProRule" id="PRU00175"/>
    </source>
</evidence>
<dbReference type="RefSeq" id="XP_005711580.1">
    <property type="nucleotide sequence ID" value="XM_005711523.1"/>
</dbReference>
<evidence type="ECO:0000256" key="2">
    <source>
        <dbReference type="ARBA" id="ARBA00022692"/>
    </source>
</evidence>
<dbReference type="GeneID" id="17319281"/>
<dbReference type="InterPro" id="IPR001841">
    <property type="entry name" value="Znf_RING"/>
</dbReference>
<dbReference type="EMBL" id="HG002339">
    <property type="protein sequence ID" value="CDF41286.1"/>
    <property type="molecule type" value="Genomic_DNA"/>
</dbReference>
<dbReference type="InterPro" id="IPR013083">
    <property type="entry name" value="Znf_RING/FYVE/PHD"/>
</dbReference>
<dbReference type="KEGG" id="ccp:CHC_T00007799001"/>
<dbReference type="Pfam" id="PF13639">
    <property type="entry name" value="zf-RING_2"/>
    <property type="match status" value="1"/>
</dbReference>
<dbReference type="PANTHER" id="PTHR46539">
    <property type="entry name" value="E3 UBIQUITIN-PROTEIN LIGASE ATL42"/>
    <property type="match status" value="1"/>
</dbReference>
<keyword evidence="13" id="KW-1185">Reference proteome</keyword>
<dbReference type="OrthoDB" id="2427at2759"/>
<sequence>MTSLNPPTHHVVDLAVASSETPQPAPNNDVVSESDTDSETLATEPSARLSTRVKFVLSILLLLISFACISFTIVNWSRYEARRRDYEWNEHTCTRLAKRATKDPTRNAHRIEVTVTGLPSRESKEVVAFDGPTSDYTLTGSQAEEKLGHIKEGRGPCWVKRSDESRVSISEVDDDPEAVSRGRRALYIAWTTTFLAAVFGMMTLILGSHWIGDLGHQGDTQEEEEKAKGMLNREQAKFVCERFSSDSKAEEGGWTCSVCLDGSAEEGRTALVNLPCEHRFHMQCIKKWLRRGKSACPLCKWDARTLFDVDGQPQAEGVGADTERETAVDIESGETSADAR</sequence>
<protein>
    <recommendedName>
        <fullName evidence="11">RING-type domain-containing protein</fullName>
    </recommendedName>
</protein>
<dbReference type="SUPFAM" id="SSF57850">
    <property type="entry name" value="RING/U-box"/>
    <property type="match status" value="1"/>
</dbReference>
<accession>R7QUX9</accession>
<evidence type="ECO:0000256" key="9">
    <source>
        <dbReference type="SAM" id="MobiDB-lite"/>
    </source>
</evidence>
<evidence type="ECO:0000256" key="4">
    <source>
        <dbReference type="ARBA" id="ARBA00022771"/>
    </source>
</evidence>
<feature type="region of interest" description="Disordered" evidence="9">
    <location>
        <begin position="17"/>
        <end position="43"/>
    </location>
</feature>
<keyword evidence="5" id="KW-0862">Zinc</keyword>
<evidence type="ECO:0000256" key="5">
    <source>
        <dbReference type="ARBA" id="ARBA00022833"/>
    </source>
</evidence>
<evidence type="ECO:0000256" key="6">
    <source>
        <dbReference type="ARBA" id="ARBA00022989"/>
    </source>
</evidence>
<evidence type="ECO:0000256" key="7">
    <source>
        <dbReference type="ARBA" id="ARBA00023136"/>
    </source>
</evidence>
<keyword evidence="6 10" id="KW-1133">Transmembrane helix</keyword>
<evidence type="ECO:0000256" key="10">
    <source>
        <dbReference type="SAM" id="Phobius"/>
    </source>
</evidence>
<gene>
    <name evidence="12" type="ORF">CHC_T00007799001</name>
</gene>
<feature type="domain" description="RING-type" evidence="11">
    <location>
        <begin position="256"/>
        <end position="300"/>
    </location>
</feature>
<organism evidence="12 13">
    <name type="scientific">Chondrus crispus</name>
    <name type="common">Carrageen Irish moss</name>
    <name type="synonym">Polymorpha crispa</name>
    <dbReference type="NCBI Taxonomy" id="2769"/>
    <lineage>
        <taxon>Eukaryota</taxon>
        <taxon>Rhodophyta</taxon>
        <taxon>Florideophyceae</taxon>
        <taxon>Rhodymeniophycidae</taxon>
        <taxon>Gigartinales</taxon>
        <taxon>Gigartinaceae</taxon>
        <taxon>Chondrus</taxon>
    </lineage>
</organism>
<evidence type="ECO:0000259" key="11">
    <source>
        <dbReference type="PROSITE" id="PS50089"/>
    </source>
</evidence>
<keyword evidence="4 8" id="KW-0863">Zinc-finger</keyword>
<dbReference type="SMART" id="SM00184">
    <property type="entry name" value="RING"/>
    <property type="match status" value="1"/>
</dbReference>
<proteinExistence type="predicted"/>
<evidence type="ECO:0000256" key="1">
    <source>
        <dbReference type="ARBA" id="ARBA00004370"/>
    </source>
</evidence>
<reference evidence="13" key="1">
    <citation type="journal article" date="2013" name="Proc. Natl. Acad. Sci. U.S.A.">
        <title>Genome structure and metabolic features in the red seaweed Chondrus crispus shed light on evolution of the Archaeplastida.</title>
        <authorList>
            <person name="Collen J."/>
            <person name="Porcel B."/>
            <person name="Carre W."/>
            <person name="Ball S.G."/>
            <person name="Chaparro C."/>
            <person name="Tonon T."/>
            <person name="Barbeyron T."/>
            <person name="Michel G."/>
            <person name="Noel B."/>
            <person name="Valentin K."/>
            <person name="Elias M."/>
            <person name="Artiguenave F."/>
            <person name="Arun A."/>
            <person name="Aury J.M."/>
            <person name="Barbosa-Neto J.F."/>
            <person name="Bothwell J.H."/>
            <person name="Bouget F.Y."/>
            <person name="Brillet L."/>
            <person name="Cabello-Hurtado F."/>
            <person name="Capella-Gutierrez S."/>
            <person name="Charrier B."/>
            <person name="Cladiere L."/>
            <person name="Cock J.M."/>
            <person name="Coelho S.M."/>
            <person name="Colleoni C."/>
            <person name="Czjzek M."/>
            <person name="Da Silva C."/>
            <person name="Delage L."/>
            <person name="Denoeud F."/>
            <person name="Deschamps P."/>
            <person name="Dittami S.M."/>
            <person name="Gabaldon T."/>
            <person name="Gachon C.M."/>
            <person name="Groisillier A."/>
            <person name="Herve C."/>
            <person name="Jabbari K."/>
            <person name="Katinka M."/>
            <person name="Kloareg B."/>
            <person name="Kowalczyk N."/>
            <person name="Labadie K."/>
            <person name="Leblanc C."/>
            <person name="Lopez P.J."/>
            <person name="McLachlan D.H."/>
            <person name="Meslet-Cladiere L."/>
            <person name="Moustafa A."/>
            <person name="Nehr Z."/>
            <person name="Nyvall Collen P."/>
            <person name="Panaud O."/>
            <person name="Partensky F."/>
            <person name="Poulain J."/>
            <person name="Rensing S.A."/>
            <person name="Rousvoal S."/>
            <person name="Samson G."/>
            <person name="Symeonidi A."/>
            <person name="Weissenbach J."/>
            <person name="Zambounis A."/>
            <person name="Wincker P."/>
            <person name="Boyen C."/>
        </authorList>
    </citation>
    <scope>NUCLEOTIDE SEQUENCE [LARGE SCALE GENOMIC DNA]</scope>
    <source>
        <strain evidence="13">cv. Stackhouse</strain>
    </source>
</reference>
<dbReference type="GO" id="GO:0008270">
    <property type="term" value="F:zinc ion binding"/>
    <property type="evidence" value="ECO:0007669"/>
    <property type="project" value="UniProtKB-KW"/>
</dbReference>
<feature type="transmembrane region" description="Helical" evidence="10">
    <location>
        <begin position="187"/>
        <end position="211"/>
    </location>
</feature>
<feature type="transmembrane region" description="Helical" evidence="10">
    <location>
        <begin position="55"/>
        <end position="74"/>
    </location>
</feature>
<evidence type="ECO:0000313" key="13">
    <source>
        <dbReference type="Proteomes" id="UP000012073"/>
    </source>
</evidence>
<dbReference type="GO" id="GO:0016020">
    <property type="term" value="C:membrane"/>
    <property type="evidence" value="ECO:0007669"/>
    <property type="project" value="UniProtKB-SubCell"/>
</dbReference>
<dbReference type="Gene3D" id="3.30.40.10">
    <property type="entry name" value="Zinc/RING finger domain, C3HC4 (zinc finger)"/>
    <property type="match status" value="1"/>
</dbReference>
<dbReference type="AlphaFoldDB" id="R7QUX9"/>
<name>R7QUX9_CHOCR</name>